<dbReference type="AlphaFoldDB" id="A0A4R8LUG8"/>
<gene>
    <name evidence="1" type="ORF">C7445_101422</name>
</gene>
<name>A0A4R8LUG8_9BACL</name>
<sequence>MAQPIRAIERPTMSEEKNVEEALHQLQTEVARHGQALAAALTVLEDMQRSGLMDLAHGMLGAKQQIAEIVLEQVMKPGVLGAVQNAMAFMELAGGLDPHAVRTLTHALAAGVEEGQRRIASGRKVGFLTLARVLSQPDVNRAVAFLVGLLEGIGRELNTEGQ</sequence>
<reference evidence="1 2" key="1">
    <citation type="submission" date="2019-03" db="EMBL/GenBank/DDBJ databases">
        <title>Genomic Encyclopedia of Type Strains, Phase IV (KMG-IV): sequencing the most valuable type-strain genomes for metagenomic binning, comparative biology and taxonomic classification.</title>
        <authorList>
            <person name="Goeker M."/>
        </authorList>
    </citation>
    <scope>NUCLEOTIDE SEQUENCE [LARGE SCALE GENOMIC DNA]</scope>
    <source>
        <strain evidence="1 2">DSM 17974</strain>
    </source>
</reference>
<organism evidence="1 2">
    <name type="scientific">Alicyclobacillus sacchari</name>
    <dbReference type="NCBI Taxonomy" id="392010"/>
    <lineage>
        <taxon>Bacteria</taxon>
        <taxon>Bacillati</taxon>
        <taxon>Bacillota</taxon>
        <taxon>Bacilli</taxon>
        <taxon>Bacillales</taxon>
        <taxon>Alicyclobacillaceae</taxon>
        <taxon>Alicyclobacillus</taxon>
    </lineage>
</organism>
<keyword evidence="2" id="KW-1185">Reference proteome</keyword>
<evidence type="ECO:0000313" key="1">
    <source>
        <dbReference type="EMBL" id="TDY51420.1"/>
    </source>
</evidence>
<dbReference type="PANTHER" id="PTHR38433:SF1">
    <property type="entry name" value="DUF1641 DOMAIN-CONTAINING PROTEIN"/>
    <property type="match status" value="1"/>
</dbReference>
<comment type="caution">
    <text evidence="1">The sequence shown here is derived from an EMBL/GenBank/DDBJ whole genome shotgun (WGS) entry which is preliminary data.</text>
</comment>
<dbReference type="RefSeq" id="WP_134158359.1">
    <property type="nucleotide sequence ID" value="NZ_BSUS01000001.1"/>
</dbReference>
<dbReference type="PANTHER" id="PTHR38433">
    <property type="match status" value="1"/>
</dbReference>
<accession>A0A4R8LUG8</accession>
<protein>
    <submittedName>
        <fullName evidence="1">Uncharacterized protein YjgD (DUF1641 family)</fullName>
    </submittedName>
</protein>
<proteinExistence type="predicted"/>
<dbReference type="Proteomes" id="UP000294581">
    <property type="component" value="Unassembled WGS sequence"/>
</dbReference>
<dbReference type="OrthoDB" id="147801at2"/>
<dbReference type="Pfam" id="PF07849">
    <property type="entry name" value="DUF1641"/>
    <property type="match status" value="1"/>
</dbReference>
<dbReference type="EMBL" id="SORF01000001">
    <property type="protein sequence ID" value="TDY51420.1"/>
    <property type="molecule type" value="Genomic_DNA"/>
</dbReference>
<evidence type="ECO:0000313" key="2">
    <source>
        <dbReference type="Proteomes" id="UP000294581"/>
    </source>
</evidence>
<dbReference type="InterPro" id="IPR012440">
    <property type="entry name" value="DUF1641"/>
</dbReference>